<sequence length="696" mass="72519">MAVQAVPATAPRAASGDGPATRGARAALCCMVVAVAALTGGGVALAVLNEVGLRAALGEFFVATTAGAVSFGVVGVLVAARRPGVRVGWLFCAVAVTTAVPGFAAQYARYALVTHPGGLPAGRPLAWLADWTWVVGYGLLLVGVPLLFPDGHLPSRRWRPVVWLGAAAAGLTMAGNALSPAANPDLPEVANPYAVSALAGPADALSGVGTLMLMAATVGAVASLVSRYRRAPGPRRDQIRWLMFGAGVVAAGAIGVQVGGVAVGGYRDPVLLAYLETAIGPALAAAIGVAVLRHRLYDLDLWLNRTLVWSAMTALVIAGYVVVVGYLGAQLDVHGSGVGLIAAGLVAVAFHPVREQVQRLVNRMLYGRRDEPYAVLTELGRRLEATVSPQELLDTIVGTVREALRVPYAGVEVTGTTGTTIRAESGQPHAIAARLPLMFGTEHIGQLSVAARQPGESLGRADHRLLADFARQAGVAAHAVRLTTDLRAARERLVTAREEERRRLRRDLHDGLGPLLAVQTLTADTVRALLTTDVARADALLVELRTQAQQAVTDVRRIVHDLRPPVLDDRGLVAALREHAARYGDAATRVTVAAEPLPELPAAVEIAAYRIATEAVTNAARHAAAGHCMVTVGVADGALRVEVSDDGCGIPPDHRSGVGLTSMRERAEELGGAFDLESRPGTGTRLLATLPLPESS</sequence>
<feature type="transmembrane region" description="Helical" evidence="16">
    <location>
        <begin position="198"/>
        <end position="221"/>
    </location>
</feature>
<evidence type="ECO:0000259" key="17">
    <source>
        <dbReference type="PROSITE" id="PS50109"/>
    </source>
</evidence>
<keyword evidence="12" id="KW-0902">Two-component regulatory system</keyword>
<dbReference type="SUPFAM" id="SSF55874">
    <property type="entry name" value="ATPase domain of HSP90 chaperone/DNA topoisomerase II/histidine kinase"/>
    <property type="match status" value="1"/>
</dbReference>
<dbReference type="GO" id="GO:0016301">
    <property type="term" value="F:kinase activity"/>
    <property type="evidence" value="ECO:0007669"/>
    <property type="project" value="UniProtKB-KW"/>
</dbReference>
<feature type="transmembrane region" description="Helical" evidence="16">
    <location>
        <begin position="241"/>
        <end position="266"/>
    </location>
</feature>
<evidence type="ECO:0000256" key="4">
    <source>
        <dbReference type="ARBA" id="ARBA00012438"/>
    </source>
</evidence>
<dbReference type="SUPFAM" id="SSF55781">
    <property type="entry name" value="GAF domain-like"/>
    <property type="match status" value="1"/>
</dbReference>
<organism evidence="18 19">
    <name type="scientific">Planosporangium thailandense</name>
    <dbReference type="NCBI Taxonomy" id="765197"/>
    <lineage>
        <taxon>Bacteria</taxon>
        <taxon>Bacillati</taxon>
        <taxon>Actinomycetota</taxon>
        <taxon>Actinomycetes</taxon>
        <taxon>Micromonosporales</taxon>
        <taxon>Micromonosporaceae</taxon>
        <taxon>Planosporangium</taxon>
    </lineage>
</organism>
<feature type="transmembrane region" description="Helical" evidence="16">
    <location>
        <begin position="160"/>
        <end position="178"/>
    </location>
</feature>
<evidence type="ECO:0000256" key="10">
    <source>
        <dbReference type="ARBA" id="ARBA00022777"/>
    </source>
</evidence>
<feature type="transmembrane region" description="Helical" evidence="16">
    <location>
        <begin position="128"/>
        <end position="148"/>
    </location>
</feature>
<dbReference type="SMART" id="SM00387">
    <property type="entry name" value="HATPase_c"/>
    <property type="match status" value="1"/>
</dbReference>
<evidence type="ECO:0000256" key="11">
    <source>
        <dbReference type="ARBA" id="ARBA00023004"/>
    </source>
</evidence>
<comment type="catalytic activity">
    <reaction evidence="1">
        <text>ATP + protein L-histidine = ADP + protein N-phospho-L-histidine.</text>
        <dbReference type="EC" id="2.7.13.3"/>
    </reaction>
</comment>
<keyword evidence="7" id="KW-0963">Cytoplasm</keyword>
<dbReference type="PROSITE" id="PS50109">
    <property type="entry name" value="HIS_KIN"/>
    <property type="match status" value="1"/>
</dbReference>
<evidence type="ECO:0000256" key="14">
    <source>
        <dbReference type="ARBA" id="ARBA00024827"/>
    </source>
</evidence>
<dbReference type="InterPro" id="IPR036890">
    <property type="entry name" value="HATPase_C_sf"/>
</dbReference>
<dbReference type="Gene3D" id="3.30.565.10">
    <property type="entry name" value="Histidine kinase-like ATPase, C-terminal domain"/>
    <property type="match status" value="1"/>
</dbReference>
<comment type="caution">
    <text evidence="18">The sequence shown here is derived from an EMBL/GenBank/DDBJ whole genome shotgun (WGS) entry which is preliminary data.</text>
</comment>
<evidence type="ECO:0000256" key="13">
    <source>
        <dbReference type="ARBA" id="ARBA00023014"/>
    </source>
</evidence>
<keyword evidence="19" id="KW-1185">Reference proteome</keyword>
<feature type="transmembrane region" description="Helical" evidence="16">
    <location>
        <begin position="60"/>
        <end position="80"/>
    </location>
</feature>
<dbReference type="CDD" id="cd16917">
    <property type="entry name" value="HATPase_UhpB-NarQ-NarX-like"/>
    <property type="match status" value="1"/>
</dbReference>
<accession>A0ABX0YAA4</accession>
<dbReference type="PANTHER" id="PTHR24421">
    <property type="entry name" value="NITRATE/NITRITE SENSOR PROTEIN NARX-RELATED"/>
    <property type="match status" value="1"/>
</dbReference>
<comment type="subcellular location">
    <subcellularLocation>
        <location evidence="3">Cytoplasm</location>
    </subcellularLocation>
</comment>
<dbReference type="InterPro" id="IPR011712">
    <property type="entry name" value="Sig_transdc_His_kin_sub3_dim/P"/>
</dbReference>
<feature type="transmembrane region" description="Helical" evidence="16">
    <location>
        <begin position="272"/>
        <end position="294"/>
    </location>
</feature>
<keyword evidence="16" id="KW-1133">Transmembrane helix</keyword>
<evidence type="ECO:0000256" key="16">
    <source>
        <dbReference type="SAM" id="Phobius"/>
    </source>
</evidence>
<evidence type="ECO:0000256" key="8">
    <source>
        <dbReference type="ARBA" id="ARBA00022679"/>
    </source>
</evidence>
<dbReference type="PRINTS" id="PR00344">
    <property type="entry name" value="BCTRLSENSOR"/>
</dbReference>
<keyword evidence="13" id="KW-0411">Iron-sulfur</keyword>
<dbReference type="Pfam" id="PF07730">
    <property type="entry name" value="HisKA_3"/>
    <property type="match status" value="1"/>
</dbReference>
<evidence type="ECO:0000313" key="19">
    <source>
        <dbReference type="Proteomes" id="UP000722989"/>
    </source>
</evidence>
<evidence type="ECO:0000256" key="9">
    <source>
        <dbReference type="ARBA" id="ARBA00022723"/>
    </source>
</evidence>
<feature type="transmembrane region" description="Helical" evidence="16">
    <location>
        <begin position="87"/>
        <end position="108"/>
    </location>
</feature>
<proteinExistence type="predicted"/>
<gene>
    <name evidence="18" type="ORF">HC031_31360</name>
</gene>
<dbReference type="InterPro" id="IPR050482">
    <property type="entry name" value="Sensor_HK_TwoCompSys"/>
</dbReference>
<dbReference type="Proteomes" id="UP000722989">
    <property type="component" value="Unassembled WGS sequence"/>
</dbReference>
<dbReference type="InterPro" id="IPR004358">
    <property type="entry name" value="Sig_transdc_His_kin-like_C"/>
</dbReference>
<evidence type="ECO:0000256" key="7">
    <source>
        <dbReference type="ARBA" id="ARBA00022490"/>
    </source>
</evidence>
<name>A0ABX0YAA4_9ACTN</name>
<keyword evidence="8" id="KW-0808">Transferase</keyword>
<keyword evidence="6" id="KW-0004">4Fe-4S</keyword>
<feature type="transmembrane region" description="Helical" evidence="16">
    <location>
        <begin position="306"/>
        <end position="327"/>
    </location>
</feature>
<evidence type="ECO:0000256" key="2">
    <source>
        <dbReference type="ARBA" id="ARBA00001966"/>
    </source>
</evidence>
<evidence type="ECO:0000256" key="3">
    <source>
        <dbReference type="ARBA" id="ARBA00004496"/>
    </source>
</evidence>
<dbReference type="RefSeq" id="WP_167929082.1">
    <property type="nucleotide sequence ID" value="NZ_JAATVY010000048.1"/>
</dbReference>
<dbReference type="Pfam" id="PF02518">
    <property type="entry name" value="HATPase_c"/>
    <property type="match status" value="1"/>
</dbReference>
<keyword evidence="11" id="KW-0408">Iron</keyword>
<keyword evidence="10 18" id="KW-0418">Kinase</keyword>
<dbReference type="InterPro" id="IPR003594">
    <property type="entry name" value="HATPase_dom"/>
</dbReference>
<evidence type="ECO:0000256" key="15">
    <source>
        <dbReference type="ARBA" id="ARBA00030800"/>
    </source>
</evidence>
<reference evidence="18 19" key="1">
    <citation type="submission" date="2020-03" db="EMBL/GenBank/DDBJ databases">
        <title>WGS of the type strain of Planosporangium spp.</title>
        <authorList>
            <person name="Thawai C."/>
        </authorList>
    </citation>
    <scope>NUCLEOTIDE SEQUENCE [LARGE SCALE GENOMIC DNA]</scope>
    <source>
        <strain evidence="18 19">TBRC 5610</strain>
    </source>
</reference>
<keyword evidence="16" id="KW-0812">Transmembrane</keyword>
<keyword evidence="16" id="KW-0472">Membrane</keyword>
<protein>
    <recommendedName>
        <fullName evidence="5">Oxygen sensor histidine kinase NreB</fullName>
        <ecNumber evidence="4">2.7.13.3</ecNumber>
    </recommendedName>
    <alternativeName>
        <fullName evidence="15">Nitrogen regulation protein B</fullName>
    </alternativeName>
</protein>
<dbReference type="Gene3D" id="1.20.5.1930">
    <property type="match status" value="1"/>
</dbReference>
<evidence type="ECO:0000256" key="1">
    <source>
        <dbReference type="ARBA" id="ARBA00000085"/>
    </source>
</evidence>
<comment type="cofactor">
    <cofactor evidence="2">
        <name>[4Fe-4S] cluster</name>
        <dbReference type="ChEBI" id="CHEBI:49883"/>
    </cofactor>
</comment>
<comment type="function">
    <text evidence="14">Member of the two-component regulatory system NreB/NreC involved in the control of dissimilatory nitrate/nitrite reduction in response to oxygen. NreB functions as a direct oxygen sensor histidine kinase which is autophosphorylated, in the absence of oxygen, probably at the conserved histidine residue, and transfers its phosphate group probably to a conserved aspartate residue of NreC. NreB/NreC activates the expression of the nitrate (narGHJI) and nitrite (nir) reductase operons, as well as the putative nitrate transporter gene narT.</text>
</comment>
<dbReference type="InterPro" id="IPR029016">
    <property type="entry name" value="GAF-like_dom_sf"/>
</dbReference>
<evidence type="ECO:0000256" key="6">
    <source>
        <dbReference type="ARBA" id="ARBA00022485"/>
    </source>
</evidence>
<feature type="domain" description="Histidine kinase" evidence="17">
    <location>
        <begin position="610"/>
        <end position="694"/>
    </location>
</feature>
<dbReference type="Gene3D" id="3.30.450.40">
    <property type="match status" value="1"/>
</dbReference>
<dbReference type="EMBL" id="JAATVY010000048">
    <property type="protein sequence ID" value="NJC74179.1"/>
    <property type="molecule type" value="Genomic_DNA"/>
</dbReference>
<feature type="transmembrane region" description="Helical" evidence="16">
    <location>
        <begin position="26"/>
        <end position="48"/>
    </location>
</feature>
<dbReference type="EC" id="2.7.13.3" evidence="4"/>
<dbReference type="InterPro" id="IPR005467">
    <property type="entry name" value="His_kinase_dom"/>
</dbReference>
<evidence type="ECO:0000256" key="5">
    <source>
        <dbReference type="ARBA" id="ARBA00017322"/>
    </source>
</evidence>
<keyword evidence="9" id="KW-0479">Metal-binding</keyword>
<evidence type="ECO:0000256" key="12">
    <source>
        <dbReference type="ARBA" id="ARBA00023012"/>
    </source>
</evidence>
<evidence type="ECO:0000313" key="18">
    <source>
        <dbReference type="EMBL" id="NJC74179.1"/>
    </source>
</evidence>